<evidence type="ECO:0000256" key="1">
    <source>
        <dbReference type="SAM" id="MobiDB-lite"/>
    </source>
</evidence>
<dbReference type="OrthoDB" id="3698908at2"/>
<feature type="region of interest" description="Disordered" evidence="1">
    <location>
        <begin position="238"/>
        <end position="276"/>
    </location>
</feature>
<dbReference type="Proteomes" id="UP000253094">
    <property type="component" value="Unassembled WGS sequence"/>
</dbReference>
<evidence type="ECO:0000313" key="4">
    <source>
        <dbReference type="EMBL" id="RCG30276.1"/>
    </source>
</evidence>
<organism evidence="4 5">
    <name type="scientific">Sphaerisporangium album</name>
    <dbReference type="NCBI Taxonomy" id="509200"/>
    <lineage>
        <taxon>Bacteria</taxon>
        <taxon>Bacillati</taxon>
        <taxon>Actinomycetota</taxon>
        <taxon>Actinomycetes</taxon>
        <taxon>Streptosporangiales</taxon>
        <taxon>Streptosporangiaceae</taxon>
        <taxon>Sphaerisporangium</taxon>
    </lineage>
</organism>
<evidence type="ECO:0000313" key="5">
    <source>
        <dbReference type="Proteomes" id="UP000253094"/>
    </source>
</evidence>
<name>A0A367FIT2_9ACTN</name>
<feature type="domain" description="DUF4429" evidence="3">
    <location>
        <begin position="139"/>
        <end position="224"/>
    </location>
</feature>
<feature type="domain" description="DUF4429" evidence="3">
    <location>
        <begin position="11"/>
        <end position="105"/>
    </location>
</feature>
<keyword evidence="5" id="KW-1185">Reference proteome</keyword>
<dbReference type="AlphaFoldDB" id="A0A367FIT2"/>
<evidence type="ECO:0000259" key="2">
    <source>
        <dbReference type="Pfam" id="PF09851"/>
    </source>
</evidence>
<reference evidence="4 5" key="1">
    <citation type="submission" date="2018-06" db="EMBL/GenBank/DDBJ databases">
        <title>Sphaerisporangium craniellae sp. nov., isolated from a marine sponge in the South China Sea.</title>
        <authorList>
            <person name="Li L."/>
        </authorList>
    </citation>
    <scope>NUCLEOTIDE SEQUENCE [LARGE SCALE GENOMIC DNA]</scope>
    <source>
        <strain evidence="4 5">CCTCC AA 208026</strain>
    </source>
</reference>
<dbReference type="InterPro" id="IPR027860">
    <property type="entry name" value="DUF4429"/>
</dbReference>
<comment type="caution">
    <text evidence="4">The sequence shown here is derived from an EMBL/GenBank/DDBJ whole genome shotgun (WGS) entry which is preliminary data.</text>
</comment>
<accession>A0A367FIT2</accession>
<dbReference type="Pfam" id="PF09851">
    <property type="entry name" value="SHOCT"/>
    <property type="match status" value="1"/>
</dbReference>
<dbReference type="EMBL" id="QOIL01000008">
    <property type="protein sequence ID" value="RCG30276.1"/>
    <property type="molecule type" value="Genomic_DNA"/>
</dbReference>
<feature type="domain" description="SHOCT" evidence="2">
    <location>
        <begin position="283"/>
        <end position="309"/>
    </location>
</feature>
<protein>
    <submittedName>
        <fullName evidence="4">DUF4429 domain-containing protein</fullName>
    </submittedName>
</protein>
<sequence length="312" mass="33712">MAEVLVRDGTWTFDGDTIRIVPSRDRHVHKLRQLVGERSVPIMAVAGIAYEPGRKGGRLKLRLREGADPFEQAARGRVPDSADPYQLAVDQDRTGVAEYFADEVRNALVIERVPEGPCDHYLLPGPAVPLTASAGDGTATFDGASIRLDWNWATETGKRSAGPQILPLKDLEGVDWTPAAGLENGHIRFRLRGVTTRQPPKHDPSCLVLWGMDKETRTFAMLIAAIFARLPHPLAPSDAPVHDAAPTDAAPSDGPRAVGPGPARSGDATAGDGGSDADALLRRLRELGELHRDGVLTEEEFTTAKQALLRRL</sequence>
<proteinExistence type="predicted"/>
<dbReference type="RefSeq" id="WP_114029639.1">
    <property type="nucleotide sequence ID" value="NZ_QOIL01000008.1"/>
</dbReference>
<dbReference type="InterPro" id="IPR018649">
    <property type="entry name" value="SHOCT"/>
</dbReference>
<gene>
    <name evidence="4" type="ORF">DQ384_16175</name>
</gene>
<evidence type="ECO:0000259" key="3">
    <source>
        <dbReference type="Pfam" id="PF14472"/>
    </source>
</evidence>
<dbReference type="Pfam" id="PF14472">
    <property type="entry name" value="DUF4429"/>
    <property type="match status" value="2"/>
</dbReference>